<dbReference type="HOGENOM" id="CLU_3111932_0_0_1"/>
<evidence type="ECO:0000313" key="3">
    <source>
        <dbReference type="Proteomes" id="UP000053593"/>
    </source>
</evidence>
<keyword evidence="3" id="KW-1185">Reference proteome</keyword>
<dbReference type="OrthoDB" id="5125733at2759"/>
<name>A0A0D0B9I8_9AGAR</name>
<proteinExistence type="predicted"/>
<feature type="non-terminal residue" evidence="2">
    <location>
        <position position="1"/>
    </location>
</feature>
<dbReference type="Pfam" id="PF06985">
    <property type="entry name" value="HET"/>
    <property type="match status" value="1"/>
</dbReference>
<evidence type="ECO:0000313" key="2">
    <source>
        <dbReference type="EMBL" id="KIK60320.1"/>
    </source>
</evidence>
<reference evidence="2 3" key="1">
    <citation type="submission" date="2014-04" db="EMBL/GenBank/DDBJ databases">
        <title>Evolutionary Origins and Diversification of the Mycorrhizal Mutualists.</title>
        <authorList>
            <consortium name="DOE Joint Genome Institute"/>
            <consortium name="Mycorrhizal Genomics Consortium"/>
            <person name="Kohler A."/>
            <person name="Kuo A."/>
            <person name="Nagy L.G."/>
            <person name="Floudas D."/>
            <person name="Copeland A."/>
            <person name="Barry K.W."/>
            <person name="Cichocki N."/>
            <person name="Veneault-Fourrey C."/>
            <person name="LaButti K."/>
            <person name="Lindquist E.A."/>
            <person name="Lipzen A."/>
            <person name="Lundell T."/>
            <person name="Morin E."/>
            <person name="Murat C."/>
            <person name="Riley R."/>
            <person name="Ohm R."/>
            <person name="Sun H."/>
            <person name="Tunlid A."/>
            <person name="Henrissat B."/>
            <person name="Grigoriev I.V."/>
            <person name="Hibbett D.S."/>
            <person name="Martin F."/>
        </authorList>
    </citation>
    <scope>NUCLEOTIDE SEQUENCE [LARGE SCALE GENOMIC DNA]</scope>
    <source>
        <strain evidence="2 3">FD-317 M1</strain>
    </source>
</reference>
<dbReference type="EMBL" id="KN834775">
    <property type="protein sequence ID" value="KIK60320.1"/>
    <property type="molecule type" value="Genomic_DNA"/>
</dbReference>
<dbReference type="Proteomes" id="UP000053593">
    <property type="component" value="Unassembled WGS sequence"/>
</dbReference>
<accession>A0A0D0B9I8</accession>
<dbReference type="InterPro" id="IPR010730">
    <property type="entry name" value="HET"/>
</dbReference>
<gene>
    <name evidence="2" type="ORF">GYMLUDRAFT_167777</name>
</gene>
<protein>
    <recommendedName>
        <fullName evidence="1">Heterokaryon incompatibility domain-containing protein</fullName>
    </recommendedName>
</protein>
<sequence length="51" mass="5932">VDSLCIAQDFKQDRVAKIVRIPQVFRDTYFTIVTARAPKVSEGTRFDFLLR</sequence>
<feature type="domain" description="Heterokaryon incompatibility" evidence="1">
    <location>
        <begin position="1"/>
        <end position="43"/>
    </location>
</feature>
<evidence type="ECO:0000259" key="1">
    <source>
        <dbReference type="Pfam" id="PF06985"/>
    </source>
</evidence>
<organism evidence="2 3">
    <name type="scientific">Collybiopsis luxurians FD-317 M1</name>
    <dbReference type="NCBI Taxonomy" id="944289"/>
    <lineage>
        <taxon>Eukaryota</taxon>
        <taxon>Fungi</taxon>
        <taxon>Dikarya</taxon>
        <taxon>Basidiomycota</taxon>
        <taxon>Agaricomycotina</taxon>
        <taxon>Agaricomycetes</taxon>
        <taxon>Agaricomycetidae</taxon>
        <taxon>Agaricales</taxon>
        <taxon>Marasmiineae</taxon>
        <taxon>Omphalotaceae</taxon>
        <taxon>Collybiopsis</taxon>
        <taxon>Collybiopsis luxurians</taxon>
    </lineage>
</organism>
<dbReference type="AlphaFoldDB" id="A0A0D0B9I8"/>